<reference evidence="3 4" key="1">
    <citation type="submission" date="2022-05" db="EMBL/GenBank/DDBJ databases">
        <authorList>
            <person name="Park J.-S."/>
        </authorList>
    </citation>
    <scope>NUCLEOTIDE SEQUENCE [LARGE SCALE GENOMIC DNA]</scope>
    <source>
        <strain evidence="3 4">2012CJ34-2</strain>
    </source>
</reference>
<name>A0ABT0PJA4_9GAMM</name>
<protein>
    <submittedName>
        <fullName evidence="3">Pilus assembly protein</fullName>
    </submittedName>
</protein>
<dbReference type="RefSeq" id="WP_249701079.1">
    <property type="nucleotide sequence ID" value="NZ_JAMFLX010000025.1"/>
</dbReference>
<keyword evidence="4" id="KW-1185">Reference proteome</keyword>
<dbReference type="Pfam" id="PF07811">
    <property type="entry name" value="TadE"/>
    <property type="match status" value="1"/>
</dbReference>
<keyword evidence="1" id="KW-1133">Transmembrane helix</keyword>
<dbReference type="SMART" id="SM00327">
    <property type="entry name" value="VWA"/>
    <property type="match status" value="1"/>
</dbReference>
<keyword evidence="1" id="KW-0472">Membrane</keyword>
<organism evidence="3 4">
    <name type="scientific">Parendozoicomonas callyspongiae</name>
    <dbReference type="NCBI Taxonomy" id="2942213"/>
    <lineage>
        <taxon>Bacteria</taxon>
        <taxon>Pseudomonadati</taxon>
        <taxon>Pseudomonadota</taxon>
        <taxon>Gammaproteobacteria</taxon>
        <taxon>Oceanospirillales</taxon>
        <taxon>Endozoicomonadaceae</taxon>
        <taxon>Parendozoicomonas</taxon>
    </lineage>
</organism>
<accession>A0ABT0PJA4</accession>
<feature type="transmembrane region" description="Helical" evidence="1">
    <location>
        <begin position="16"/>
        <end position="37"/>
    </location>
</feature>
<proteinExistence type="predicted"/>
<evidence type="ECO:0000256" key="1">
    <source>
        <dbReference type="SAM" id="Phobius"/>
    </source>
</evidence>
<dbReference type="Proteomes" id="UP001203338">
    <property type="component" value="Unassembled WGS sequence"/>
</dbReference>
<comment type="caution">
    <text evidence="3">The sequence shown here is derived from an EMBL/GenBank/DDBJ whole genome shotgun (WGS) entry which is preliminary data.</text>
</comment>
<evidence type="ECO:0000313" key="4">
    <source>
        <dbReference type="Proteomes" id="UP001203338"/>
    </source>
</evidence>
<dbReference type="PROSITE" id="PS50234">
    <property type="entry name" value="VWFA"/>
    <property type="match status" value="1"/>
</dbReference>
<gene>
    <name evidence="3" type="ORF">M3P05_16205</name>
</gene>
<dbReference type="SUPFAM" id="SSF53300">
    <property type="entry name" value="vWA-like"/>
    <property type="match status" value="1"/>
</dbReference>
<sequence>MRKTTVTSTGTKKQSGVAAIMFVLMLPVLLGMMALGLDSASYLHARTRLNDAVEVANLALSARGKGGQKENEALALSFIKANMQQIPKEDIDVTVRYRNCASKSSKCVTQQSSDNSDRDSIEFQLKGEIKYNPLFPGLGATGLGFSKDMEIAGEAYSRRYVSEAVDVVFVADFSFSMLKEWNGKKKIVMLKEVIDKIAADIDKFSHQSKYSNTMALVPFGGNTKTKGDPYGWVNTQLYFGENISGFEYKVDYPKIFENLFVKKTESFYVSEGGYYTVENTEHGSDIVNEIKKMSARGTATASYEGIIRAAQLAKNGTNSRRLIIVLSDGADSTSAYPQFILRTAPYAYKGNKSLSEVHKTLLDYKDPSDGNRTKNYCDYIRDELDSQTANGKSVRSKIAVIGFDYDVDQNKNLLNCAGRKNVYSAENMQDVYNRILQLISEDVGRISQPVVLGP</sequence>
<dbReference type="InterPro" id="IPR036465">
    <property type="entry name" value="vWFA_dom_sf"/>
</dbReference>
<evidence type="ECO:0000259" key="2">
    <source>
        <dbReference type="PROSITE" id="PS50234"/>
    </source>
</evidence>
<dbReference type="InterPro" id="IPR012495">
    <property type="entry name" value="TadE-like_dom"/>
</dbReference>
<feature type="domain" description="VWFA" evidence="2">
    <location>
        <begin position="166"/>
        <end position="439"/>
    </location>
</feature>
<dbReference type="Gene3D" id="3.40.50.410">
    <property type="entry name" value="von Willebrand factor, type A domain"/>
    <property type="match status" value="1"/>
</dbReference>
<dbReference type="InterPro" id="IPR002035">
    <property type="entry name" value="VWF_A"/>
</dbReference>
<evidence type="ECO:0000313" key="3">
    <source>
        <dbReference type="EMBL" id="MCL6271465.1"/>
    </source>
</evidence>
<dbReference type="EMBL" id="JAMFLX010000025">
    <property type="protein sequence ID" value="MCL6271465.1"/>
    <property type="molecule type" value="Genomic_DNA"/>
</dbReference>
<keyword evidence="1" id="KW-0812">Transmembrane</keyword>